<reference evidence="2 3" key="1">
    <citation type="journal article" date="2018" name="PLoS ONE">
        <title>The draft genome of Kipferlia bialata reveals reductive genome evolution in fornicate parasites.</title>
        <authorList>
            <person name="Tanifuji G."/>
            <person name="Takabayashi S."/>
            <person name="Kume K."/>
            <person name="Takagi M."/>
            <person name="Nakayama T."/>
            <person name="Kamikawa R."/>
            <person name="Inagaki Y."/>
            <person name="Hashimoto T."/>
        </authorList>
    </citation>
    <scope>NUCLEOTIDE SEQUENCE [LARGE SCALE GENOMIC DNA]</scope>
    <source>
        <strain evidence="2">NY0173</strain>
    </source>
</reference>
<dbReference type="AlphaFoldDB" id="A0A9K3D6R5"/>
<sequence length="252" mass="28501">MFSPFGYTMPQRRRQRPASSYHPSHYAADPYSGYGDPYAAEMERERLMARRERERRMQLEAQQERRAREQALMQQERQRRAHMAARQRQMEREEAESEGESEPVSYDFWGRPIRRRPTRATRPSSSYRPTPSESESVTSEASESDEGTTIPILSSHPATRTPSPAPSPASSRTVQRPKAPAPKAPTSRPASRLDFPAPAYTFTPPKVEPSPPRRVSLRPVQPPSALPSLAFTLADPSAWVYTASLPLEDTPL</sequence>
<protein>
    <submittedName>
        <fullName evidence="2">Uncharacterized protein</fullName>
    </submittedName>
</protein>
<name>A0A9K3D6R5_9EUKA</name>
<accession>A0A9K3D6R5</accession>
<gene>
    <name evidence="2" type="ORF">KIPB_012845</name>
</gene>
<feature type="compositionally biased region" description="Low complexity" evidence="1">
    <location>
        <begin position="120"/>
        <end position="141"/>
    </location>
</feature>
<evidence type="ECO:0000313" key="2">
    <source>
        <dbReference type="EMBL" id="GIQ90159.1"/>
    </source>
</evidence>
<evidence type="ECO:0000256" key="1">
    <source>
        <dbReference type="SAM" id="MobiDB-lite"/>
    </source>
</evidence>
<feature type="compositionally biased region" description="Low complexity" evidence="1">
    <location>
        <begin position="154"/>
        <end position="173"/>
    </location>
</feature>
<proteinExistence type="predicted"/>
<feature type="compositionally biased region" description="Basic and acidic residues" evidence="1">
    <location>
        <begin position="41"/>
        <end position="69"/>
    </location>
</feature>
<dbReference type="Proteomes" id="UP000265618">
    <property type="component" value="Unassembled WGS sequence"/>
</dbReference>
<feature type="region of interest" description="Disordered" evidence="1">
    <location>
        <begin position="1"/>
        <end position="220"/>
    </location>
</feature>
<comment type="caution">
    <text evidence="2">The sequence shown here is derived from an EMBL/GenBank/DDBJ whole genome shotgun (WGS) entry which is preliminary data.</text>
</comment>
<dbReference type="EMBL" id="BDIP01005838">
    <property type="protein sequence ID" value="GIQ90159.1"/>
    <property type="molecule type" value="Genomic_DNA"/>
</dbReference>
<evidence type="ECO:0000313" key="3">
    <source>
        <dbReference type="Proteomes" id="UP000265618"/>
    </source>
</evidence>
<organism evidence="2 3">
    <name type="scientific">Kipferlia bialata</name>
    <dbReference type="NCBI Taxonomy" id="797122"/>
    <lineage>
        <taxon>Eukaryota</taxon>
        <taxon>Metamonada</taxon>
        <taxon>Carpediemonas-like organisms</taxon>
        <taxon>Kipferlia</taxon>
    </lineage>
</organism>
<keyword evidence="3" id="KW-1185">Reference proteome</keyword>
<feature type="non-terminal residue" evidence="2">
    <location>
        <position position="252"/>
    </location>
</feature>